<evidence type="ECO:0000313" key="1">
    <source>
        <dbReference type="EMBL" id="MFD0862947.1"/>
    </source>
</evidence>
<protein>
    <submittedName>
        <fullName evidence="1">DUF7005 family protein</fullName>
    </submittedName>
</protein>
<dbReference type="RefSeq" id="WP_386408553.1">
    <property type="nucleotide sequence ID" value="NZ_JBHTJH010000017.1"/>
</dbReference>
<dbReference type="Pfam" id="PF22541">
    <property type="entry name" value="DUF7005"/>
    <property type="match status" value="1"/>
</dbReference>
<accession>A0ABW3D0E6</accession>
<proteinExistence type="predicted"/>
<reference evidence="2" key="1">
    <citation type="journal article" date="2019" name="Int. J. Syst. Evol. Microbiol.">
        <title>The Global Catalogue of Microorganisms (GCM) 10K type strain sequencing project: providing services to taxonomists for standard genome sequencing and annotation.</title>
        <authorList>
            <consortium name="The Broad Institute Genomics Platform"/>
            <consortium name="The Broad Institute Genome Sequencing Center for Infectious Disease"/>
            <person name="Wu L."/>
            <person name="Ma J."/>
        </authorList>
    </citation>
    <scope>NUCLEOTIDE SEQUENCE [LARGE SCALE GENOMIC DNA]</scope>
    <source>
        <strain evidence="2">CCUG 62952</strain>
    </source>
</reference>
<dbReference type="EMBL" id="JBHTJH010000017">
    <property type="protein sequence ID" value="MFD0862947.1"/>
    <property type="molecule type" value="Genomic_DNA"/>
</dbReference>
<dbReference type="Proteomes" id="UP001596978">
    <property type="component" value="Unassembled WGS sequence"/>
</dbReference>
<gene>
    <name evidence="1" type="ORF">ACFQ1M_12095</name>
</gene>
<organism evidence="1 2">
    <name type="scientific">Sungkyunkwania multivorans</name>
    <dbReference type="NCBI Taxonomy" id="1173618"/>
    <lineage>
        <taxon>Bacteria</taxon>
        <taxon>Pseudomonadati</taxon>
        <taxon>Bacteroidota</taxon>
        <taxon>Flavobacteriia</taxon>
        <taxon>Flavobacteriales</taxon>
        <taxon>Flavobacteriaceae</taxon>
        <taxon>Sungkyunkwania</taxon>
    </lineage>
</organism>
<dbReference type="InterPro" id="IPR054274">
    <property type="entry name" value="DUF7005"/>
</dbReference>
<keyword evidence="2" id="KW-1185">Reference proteome</keyword>
<comment type="caution">
    <text evidence="1">The sequence shown here is derived from an EMBL/GenBank/DDBJ whole genome shotgun (WGS) entry which is preliminary data.</text>
</comment>
<evidence type="ECO:0000313" key="2">
    <source>
        <dbReference type="Proteomes" id="UP001596978"/>
    </source>
</evidence>
<name>A0ABW3D0E6_9FLAO</name>
<sequence>MISDFSKYDIINGLTDDAKVINELSSYTKNTFSSRWHSVHSYREPLPDEPYVSTWMNYYNQSKQIGVYETLKSHLIQFRFPILKDISQTQAYKDATLRGKCTRNMPSASGLKLENPNALTLKIHRSIAGKIPVLIVTNDEDFVSIVRALSCKNEPMTIPKSMGAAMISGLSNWSRIHCLRKKWIGKNPFGNWNRAFSKYIIPNTSLYQDKLIVLSKKDYSGLNAHALQLSPQKWKTCSLTIRLEHECAHFFTQRYFGSMANNMHDELIADYAGISKVCGRFDPNWFLSFIGLENYPKYRSGARLENYLGDPPLSNEAFDILKVIIKKATINVAKFDEKCNARSFPDKITDRLLTLCAFDLLEMASVDGPKKLWSYHTNNYERKLKSTTKL</sequence>